<evidence type="ECO:0000256" key="4">
    <source>
        <dbReference type="ARBA" id="ARBA00023125"/>
    </source>
</evidence>
<dbReference type="GO" id="GO:0016987">
    <property type="term" value="F:sigma factor activity"/>
    <property type="evidence" value="ECO:0007669"/>
    <property type="project" value="UniProtKB-KW"/>
</dbReference>
<keyword evidence="4" id="KW-0238">DNA-binding</keyword>
<dbReference type="Gene3D" id="1.10.10.10">
    <property type="entry name" value="Winged helix-like DNA-binding domain superfamily/Winged helix DNA-binding domain"/>
    <property type="match status" value="1"/>
</dbReference>
<evidence type="ECO:0000256" key="5">
    <source>
        <dbReference type="ARBA" id="ARBA00023163"/>
    </source>
</evidence>
<name>A0A1J5PY43_9ZZZZ</name>
<reference evidence="8" key="1">
    <citation type="submission" date="2016-10" db="EMBL/GenBank/DDBJ databases">
        <title>Sequence of Gallionella enrichment culture.</title>
        <authorList>
            <person name="Poehlein A."/>
            <person name="Muehling M."/>
            <person name="Daniel R."/>
        </authorList>
    </citation>
    <scope>NUCLEOTIDE SEQUENCE</scope>
</reference>
<dbReference type="AlphaFoldDB" id="A0A1J5PY43"/>
<dbReference type="PANTHER" id="PTHR43133:SF8">
    <property type="entry name" value="RNA POLYMERASE SIGMA FACTOR HI_1459-RELATED"/>
    <property type="match status" value="1"/>
</dbReference>
<organism evidence="8">
    <name type="scientific">mine drainage metagenome</name>
    <dbReference type="NCBI Taxonomy" id="410659"/>
    <lineage>
        <taxon>unclassified sequences</taxon>
        <taxon>metagenomes</taxon>
        <taxon>ecological metagenomes</taxon>
    </lineage>
</organism>
<evidence type="ECO:0000259" key="7">
    <source>
        <dbReference type="Pfam" id="PF08281"/>
    </source>
</evidence>
<dbReference type="NCBIfam" id="TIGR02937">
    <property type="entry name" value="sigma70-ECF"/>
    <property type="match status" value="1"/>
</dbReference>
<dbReference type="EMBL" id="MLJW01003152">
    <property type="protein sequence ID" value="OIQ72727.1"/>
    <property type="molecule type" value="Genomic_DNA"/>
</dbReference>
<dbReference type="Pfam" id="PF04542">
    <property type="entry name" value="Sigma70_r2"/>
    <property type="match status" value="1"/>
</dbReference>
<comment type="similarity">
    <text evidence="1">Belongs to the sigma-70 factor family. ECF subfamily.</text>
</comment>
<dbReference type="InterPro" id="IPR013324">
    <property type="entry name" value="RNA_pol_sigma_r3/r4-like"/>
</dbReference>
<dbReference type="InterPro" id="IPR014289">
    <property type="entry name" value="RNA_pol_sigma-24-rel"/>
</dbReference>
<dbReference type="InterPro" id="IPR013325">
    <property type="entry name" value="RNA_pol_sigma_r2"/>
</dbReference>
<keyword evidence="3" id="KW-0731">Sigma factor</keyword>
<dbReference type="NCBIfam" id="NF009173">
    <property type="entry name" value="PRK12520.1"/>
    <property type="match status" value="1"/>
</dbReference>
<proteinExistence type="inferred from homology"/>
<feature type="domain" description="RNA polymerase sigma factor 70 region 4 type 2" evidence="7">
    <location>
        <begin position="129"/>
        <end position="180"/>
    </location>
</feature>
<dbReference type="GO" id="GO:0003677">
    <property type="term" value="F:DNA binding"/>
    <property type="evidence" value="ECO:0007669"/>
    <property type="project" value="UniProtKB-KW"/>
</dbReference>
<dbReference type="Gene3D" id="1.10.1740.10">
    <property type="match status" value="1"/>
</dbReference>
<comment type="caution">
    <text evidence="8">The sequence shown here is derived from an EMBL/GenBank/DDBJ whole genome shotgun (WGS) entry which is preliminary data.</text>
</comment>
<evidence type="ECO:0000313" key="8">
    <source>
        <dbReference type="EMBL" id="OIQ72727.1"/>
    </source>
</evidence>
<sequence>MASPSPEHRPDDLAACLEALRPTLLRLAQLQLRNMAWAEDAVSETLLAVIEGAARFSGQSQFKTWVVGILKHKVLDQLRLRKREVEIDTDDEGEDIEDLIFQPDGHFRSMPQIWNGPAEALQQRQFFDVLEACMDALPGQIGRVFLMREWLELDTDAICQELRISSTNVWTMLHRARMRLRECLQLNWFGTLAK</sequence>
<evidence type="ECO:0000256" key="1">
    <source>
        <dbReference type="ARBA" id="ARBA00010641"/>
    </source>
</evidence>
<keyword evidence="2" id="KW-0805">Transcription regulation</keyword>
<evidence type="ECO:0000256" key="3">
    <source>
        <dbReference type="ARBA" id="ARBA00023082"/>
    </source>
</evidence>
<dbReference type="InterPro" id="IPR013249">
    <property type="entry name" value="RNA_pol_sigma70_r4_t2"/>
</dbReference>
<evidence type="ECO:0000259" key="6">
    <source>
        <dbReference type="Pfam" id="PF04542"/>
    </source>
</evidence>
<dbReference type="NCBIfam" id="TIGR02943">
    <property type="entry name" value="Sig70_famx1"/>
    <property type="match status" value="1"/>
</dbReference>
<dbReference type="InterPro" id="IPR039425">
    <property type="entry name" value="RNA_pol_sigma-70-like"/>
</dbReference>
<dbReference type="SUPFAM" id="SSF88946">
    <property type="entry name" value="Sigma2 domain of RNA polymerase sigma factors"/>
    <property type="match status" value="1"/>
</dbReference>
<accession>A0A1J5PY43</accession>
<gene>
    <name evidence="8" type="primary">ylaC</name>
    <name evidence="8" type="ORF">GALL_456420</name>
</gene>
<dbReference type="InterPro" id="IPR036388">
    <property type="entry name" value="WH-like_DNA-bd_sf"/>
</dbReference>
<keyword evidence="5" id="KW-0804">Transcription</keyword>
<evidence type="ECO:0000256" key="2">
    <source>
        <dbReference type="ARBA" id="ARBA00023015"/>
    </source>
</evidence>
<dbReference type="GO" id="GO:0006352">
    <property type="term" value="P:DNA-templated transcription initiation"/>
    <property type="evidence" value="ECO:0007669"/>
    <property type="project" value="InterPro"/>
</dbReference>
<dbReference type="InterPro" id="IPR014284">
    <property type="entry name" value="RNA_pol_sigma-70_dom"/>
</dbReference>
<dbReference type="InterPro" id="IPR007627">
    <property type="entry name" value="RNA_pol_sigma70_r2"/>
</dbReference>
<dbReference type="SUPFAM" id="SSF88659">
    <property type="entry name" value="Sigma3 and sigma4 domains of RNA polymerase sigma factors"/>
    <property type="match status" value="1"/>
</dbReference>
<feature type="domain" description="RNA polymerase sigma-70 region 2" evidence="6">
    <location>
        <begin position="18"/>
        <end position="83"/>
    </location>
</feature>
<dbReference type="Pfam" id="PF08281">
    <property type="entry name" value="Sigma70_r4_2"/>
    <property type="match status" value="1"/>
</dbReference>
<protein>
    <submittedName>
        <fullName evidence="8">RNA polymerase sigma factor YlaC</fullName>
    </submittedName>
</protein>
<dbReference type="PANTHER" id="PTHR43133">
    <property type="entry name" value="RNA POLYMERASE ECF-TYPE SIGMA FACTO"/>
    <property type="match status" value="1"/>
</dbReference>